<dbReference type="InterPro" id="IPR046893">
    <property type="entry name" value="MSSS"/>
</dbReference>
<keyword evidence="2" id="KW-0067">ATP-binding</keyword>
<dbReference type="Pfam" id="PF20297">
    <property type="entry name" value="MSSS"/>
    <property type="match status" value="1"/>
</dbReference>
<dbReference type="GO" id="GO:0006298">
    <property type="term" value="P:mismatch repair"/>
    <property type="evidence" value="ECO:0007669"/>
    <property type="project" value="InterPro"/>
</dbReference>
<keyword evidence="1" id="KW-0547">Nucleotide-binding</keyword>
<keyword evidence="4" id="KW-0175">Coiled coil</keyword>
<evidence type="ECO:0000313" key="7">
    <source>
        <dbReference type="EMBL" id="ONK73814.1"/>
    </source>
</evidence>
<evidence type="ECO:0000256" key="2">
    <source>
        <dbReference type="ARBA" id="ARBA00022840"/>
    </source>
</evidence>
<dbReference type="GO" id="GO:0005524">
    <property type="term" value="F:ATP binding"/>
    <property type="evidence" value="ECO:0007669"/>
    <property type="project" value="UniProtKB-KW"/>
</dbReference>
<dbReference type="Pfam" id="PF00488">
    <property type="entry name" value="MutS_V"/>
    <property type="match status" value="1"/>
</dbReference>
<dbReference type="FunFam" id="3.40.50.300:FF:001241">
    <property type="entry name" value="Endonuclease MutS2 isoform X1"/>
    <property type="match status" value="1"/>
</dbReference>
<dbReference type="InterPro" id="IPR027417">
    <property type="entry name" value="P-loop_NTPase"/>
</dbReference>
<keyword evidence="3" id="KW-0238">DNA-binding</keyword>
<dbReference type="OMA" id="FMPLSQM"/>
<dbReference type="EMBL" id="CM007384">
    <property type="protein sequence ID" value="ONK73814.1"/>
    <property type="molecule type" value="Genomic_DNA"/>
</dbReference>
<dbReference type="PROSITE" id="PS00486">
    <property type="entry name" value="DNA_MISMATCH_REPAIR_2"/>
    <property type="match status" value="1"/>
</dbReference>
<dbReference type="Gramene" id="ONK73814">
    <property type="protein sequence ID" value="ONK73814"/>
    <property type="gene ID" value="A4U43_C04F35660"/>
</dbReference>
<dbReference type="PIRSF" id="PIRSF005814">
    <property type="entry name" value="MutS_YshD"/>
    <property type="match status" value="1"/>
</dbReference>
<feature type="coiled-coil region" evidence="4">
    <location>
        <begin position="273"/>
        <end position="327"/>
    </location>
</feature>
<evidence type="ECO:0000259" key="6">
    <source>
        <dbReference type="PROSITE" id="PS00486"/>
    </source>
</evidence>
<dbReference type="PANTHER" id="PTHR48466">
    <property type="entry name" value="OS10G0509000 PROTEIN-RELATED"/>
    <property type="match status" value="1"/>
</dbReference>
<dbReference type="InterPro" id="IPR000432">
    <property type="entry name" value="DNA_mismatch_repair_MutS_C"/>
</dbReference>
<dbReference type="InterPro" id="IPR036187">
    <property type="entry name" value="DNA_mismatch_repair_MutS_sf"/>
</dbReference>
<accession>A0A5P1F6S7</accession>
<dbReference type="GO" id="GO:0140664">
    <property type="term" value="F:ATP-dependent DNA damage sensor activity"/>
    <property type="evidence" value="ECO:0007669"/>
    <property type="project" value="InterPro"/>
</dbReference>
<dbReference type="PANTHER" id="PTHR48466:SF2">
    <property type="entry name" value="OS10G0509000 PROTEIN"/>
    <property type="match status" value="1"/>
</dbReference>
<evidence type="ECO:0000256" key="1">
    <source>
        <dbReference type="ARBA" id="ARBA00022741"/>
    </source>
</evidence>
<sequence length="710" mass="78313">MVKSAIERVSRGLSVDGPEAMAVVGLMQRAQTLRATLETARKEGADCYTRFMPLAQSIMDAIISQALVKSIQQVIDDDGSVKDSASSELKRYRDQVRALDRKLLQLMDKLTREDKSQGSTMEVCSINGRWCMKTMGDRVTSFEGLLLTSGSGAASFMEPIVAVSLNDELQQARALVSKAEEDVLSKLSDKILGELSHIQNLLRIIIQLDIVGARAKYSIAYDGTIPELCLPGDMNINDGDFPVHKSFKRNSFSDLPQREWKLYMRKAYHPLLLRQHRESLNKARKDIAVATADIRRKKLQGNNPTTQDNIELRLSFLKNRVLELEKEPPVPVDFVVSTKTIVLVITGPNTGGKTISLKTVGLASLMAKAGLYVLASEPVKIPWFDAIFADIGDEQSLTQSLSTFSGHLKQISALRAQSTNKSLVLLDEVGAGTNPLEGAALGMSLLESFAEYGSFLTIATTHHGELKTLKYSNDAFENACVEFDERSLKPTYKILWGIPGRSNAINIAERLGLSNHILEKARKLHGTSGAEINEVIVDMETFKQDFQQHLREAEHYLMLSRKLHDDLLMAKQTISEHSVVQRNRKLKAVSETATVARSILRSKLQQFRESAIAQKSSQISKTGDSGPSSGSTKTLRSSDIVNKKIGSSSPLQLSNEKQNVIPEVGHTVFVPSLGKQARVLKVEASKGEITVQASNMKLRLKLSDVQGRTS</sequence>
<dbReference type="SMART" id="SM00534">
    <property type="entry name" value="MUTSac"/>
    <property type="match status" value="1"/>
</dbReference>
<evidence type="ECO:0000256" key="4">
    <source>
        <dbReference type="SAM" id="Coils"/>
    </source>
</evidence>
<dbReference type="GO" id="GO:0004519">
    <property type="term" value="F:endonuclease activity"/>
    <property type="evidence" value="ECO:0007669"/>
    <property type="project" value="InterPro"/>
</dbReference>
<dbReference type="InterPro" id="IPR005747">
    <property type="entry name" value="MutS2"/>
</dbReference>
<reference evidence="8" key="1">
    <citation type="journal article" date="2017" name="Nat. Commun.">
        <title>The asparagus genome sheds light on the origin and evolution of a young Y chromosome.</title>
        <authorList>
            <person name="Harkess A."/>
            <person name="Zhou J."/>
            <person name="Xu C."/>
            <person name="Bowers J.E."/>
            <person name="Van der Hulst R."/>
            <person name="Ayyampalayam S."/>
            <person name="Mercati F."/>
            <person name="Riccardi P."/>
            <person name="McKain M.R."/>
            <person name="Kakrana A."/>
            <person name="Tang H."/>
            <person name="Ray J."/>
            <person name="Groenendijk J."/>
            <person name="Arikit S."/>
            <person name="Mathioni S.M."/>
            <person name="Nakano M."/>
            <person name="Shan H."/>
            <person name="Telgmann-Rauber A."/>
            <person name="Kanno A."/>
            <person name="Yue Z."/>
            <person name="Chen H."/>
            <person name="Li W."/>
            <person name="Chen Y."/>
            <person name="Xu X."/>
            <person name="Zhang Y."/>
            <person name="Luo S."/>
            <person name="Chen H."/>
            <person name="Gao J."/>
            <person name="Mao Z."/>
            <person name="Pires J.C."/>
            <person name="Luo M."/>
            <person name="Kudrna D."/>
            <person name="Wing R.A."/>
            <person name="Meyers B.C."/>
            <person name="Yi K."/>
            <person name="Kong H."/>
            <person name="Lavrijsen P."/>
            <person name="Sunseri F."/>
            <person name="Falavigna A."/>
            <person name="Ye Y."/>
            <person name="Leebens-Mack J.H."/>
            <person name="Chen G."/>
        </authorList>
    </citation>
    <scope>NUCLEOTIDE SEQUENCE [LARGE SCALE GENOMIC DNA]</scope>
    <source>
        <strain evidence="8">cv. DH0086</strain>
    </source>
</reference>
<protein>
    <recommendedName>
        <fullName evidence="6">DNA mismatch repair proteins mutS family domain-containing protein</fullName>
    </recommendedName>
</protein>
<gene>
    <name evidence="7" type="ORF">A4U43_C04F35660</name>
</gene>
<evidence type="ECO:0000313" key="8">
    <source>
        <dbReference type="Proteomes" id="UP000243459"/>
    </source>
</evidence>
<proteinExistence type="predicted"/>
<feature type="coiled-coil region" evidence="4">
    <location>
        <begin position="82"/>
        <end position="109"/>
    </location>
</feature>
<dbReference type="GO" id="GO:0030983">
    <property type="term" value="F:mismatched DNA binding"/>
    <property type="evidence" value="ECO:0007669"/>
    <property type="project" value="InterPro"/>
</dbReference>
<dbReference type="GO" id="GO:0016887">
    <property type="term" value="F:ATP hydrolysis activity"/>
    <property type="evidence" value="ECO:0007669"/>
    <property type="project" value="InterPro"/>
</dbReference>
<name>A0A5P1F6S7_ASPOF</name>
<feature type="domain" description="DNA mismatch repair proteins mutS family" evidence="6">
    <location>
        <begin position="422"/>
        <end position="438"/>
    </location>
</feature>
<feature type="region of interest" description="Disordered" evidence="5">
    <location>
        <begin position="615"/>
        <end position="640"/>
    </location>
</feature>
<evidence type="ECO:0000256" key="3">
    <source>
        <dbReference type="ARBA" id="ARBA00023125"/>
    </source>
</evidence>
<keyword evidence="8" id="KW-1185">Reference proteome</keyword>
<dbReference type="SUPFAM" id="SSF48334">
    <property type="entry name" value="DNA repair protein MutS, domain III"/>
    <property type="match status" value="1"/>
</dbReference>
<dbReference type="AlphaFoldDB" id="A0A5P1F6S7"/>
<dbReference type="GO" id="GO:0045910">
    <property type="term" value="P:negative regulation of DNA recombination"/>
    <property type="evidence" value="ECO:0007669"/>
    <property type="project" value="InterPro"/>
</dbReference>
<evidence type="ECO:0000256" key="5">
    <source>
        <dbReference type="SAM" id="MobiDB-lite"/>
    </source>
</evidence>
<organism evidence="7 8">
    <name type="scientific">Asparagus officinalis</name>
    <name type="common">Garden asparagus</name>
    <dbReference type="NCBI Taxonomy" id="4686"/>
    <lineage>
        <taxon>Eukaryota</taxon>
        <taxon>Viridiplantae</taxon>
        <taxon>Streptophyta</taxon>
        <taxon>Embryophyta</taxon>
        <taxon>Tracheophyta</taxon>
        <taxon>Spermatophyta</taxon>
        <taxon>Magnoliopsida</taxon>
        <taxon>Liliopsida</taxon>
        <taxon>Asparagales</taxon>
        <taxon>Asparagaceae</taxon>
        <taxon>Asparagoideae</taxon>
        <taxon>Asparagus</taxon>
    </lineage>
</organism>
<dbReference type="InterPro" id="IPR045076">
    <property type="entry name" value="MutS"/>
</dbReference>
<dbReference type="Proteomes" id="UP000243459">
    <property type="component" value="Chromosome 4"/>
</dbReference>
<dbReference type="Gene3D" id="3.40.50.300">
    <property type="entry name" value="P-loop containing nucleotide triphosphate hydrolases"/>
    <property type="match status" value="1"/>
</dbReference>
<dbReference type="SUPFAM" id="SSF52540">
    <property type="entry name" value="P-loop containing nucleoside triphosphate hydrolases"/>
    <property type="match status" value="1"/>
</dbReference>